<evidence type="ECO:0000313" key="2">
    <source>
        <dbReference type="EMBL" id="SLM64244.1"/>
    </source>
</evidence>
<proteinExistence type="predicted"/>
<dbReference type="SUPFAM" id="SSF52540">
    <property type="entry name" value="P-loop containing nucleoside triphosphate hydrolases"/>
    <property type="match status" value="1"/>
</dbReference>
<sequence length="461" mass="52429">MLSNIKLKNFKSFSSETEIPLAPITLIYGPNSSGKSSIIQSLLALKQTLTGKNKNGEFISSGDCLDLGDFESVISNHELARDLSISISFKNGMSITEYNDEFMFQPIFGAEDVRQFSATYKHSETNQTNNLTSNKNYLSDFKYTATQAKSEKKLFEMDVIGTKLGNYSFDNNGFDDLSIFFNKRDRRTKKLEIPEYYNELISAKIAISPILAIPIYSPVREDFNIITNYFNSIAYEIRHELLKINYLGPLRTHPRRFYSSERENIKKNKGQTNLGADLYYGGELGQEKVNYWLNKFDIPYKLSVENIGNSITGNIISLMLCDTRNNTSVTPADVGFGIGQVLPIITCAVTKKSQTICVEQPEIHLHPRLQAHLADLFIETSSSDDGNQWIIETHSEALILRLQRRIREKKIDKNFVKVLYVDVGLSGSSIMELPLDEEGDFLKHWPEGFFEERMKETMGID</sequence>
<gene>
    <name evidence="2" type="ORF">DAQ1742_03436</name>
</gene>
<organism evidence="2 3">
    <name type="scientific">Dickeya aquatica</name>
    <dbReference type="NCBI Taxonomy" id="1401087"/>
    <lineage>
        <taxon>Bacteria</taxon>
        <taxon>Pseudomonadati</taxon>
        <taxon>Pseudomonadota</taxon>
        <taxon>Gammaproteobacteria</taxon>
        <taxon>Enterobacterales</taxon>
        <taxon>Pectobacteriaceae</taxon>
        <taxon>Dickeya</taxon>
    </lineage>
</organism>
<protein>
    <recommendedName>
        <fullName evidence="1">Endonuclease GajA/Old nuclease/RecF-like AAA domain-containing protein</fullName>
    </recommendedName>
</protein>
<dbReference type="EMBL" id="LT615367">
    <property type="protein sequence ID" value="SLM64244.1"/>
    <property type="molecule type" value="Genomic_DNA"/>
</dbReference>
<evidence type="ECO:0000313" key="3">
    <source>
        <dbReference type="Proteomes" id="UP000294820"/>
    </source>
</evidence>
<dbReference type="InterPro" id="IPR014592">
    <property type="entry name" value="P-loop_UCP034888"/>
</dbReference>
<reference evidence="2 3" key="1">
    <citation type="submission" date="2016-09" db="EMBL/GenBank/DDBJ databases">
        <authorList>
            <person name="Reverchon S."/>
            <person name="Nasser W."/>
            <person name="Leonard S."/>
            <person name="Brochier C."/>
            <person name="Duprey A."/>
        </authorList>
    </citation>
    <scope>NUCLEOTIDE SEQUENCE [LARGE SCALE GENOMIC DNA]</scope>
    <source>
        <strain evidence="2 3">174/2</strain>
    </source>
</reference>
<dbReference type="InterPro" id="IPR051396">
    <property type="entry name" value="Bact_Antivir_Def_Nuclease"/>
</dbReference>
<dbReference type="InterPro" id="IPR027417">
    <property type="entry name" value="P-loop_NTPase"/>
</dbReference>
<dbReference type="PIRSF" id="PIRSF034888">
    <property type="entry name" value="P-loop_UCP034888"/>
    <property type="match status" value="1"/>
</dbReference>
<dbReference type="Proteomes" id="UP000294820">
    <property type="component" value="Chromosome 1"/>
</dbReference>
<dbReference type="PANTHER" id="PTHR43581">
    <property type="entry name" value="ATP/GTP PHOSPHATASE"/>
    <property type="match status" value="1"/>
</dbReference>
<evidence type="ECO:0000259" key="1">
    <source>
        <dbReference type="Pfam" id="PF13175"/>
    </source>
</evidence>
<dbReference type="PANTHER" id="PTHR43581:SF2">
    <property type="entry name" value="EXCINUCLEASE ATPASE SUBUNIT"/>
    <property type="match status" value="1"/>
</dbReference>
<dbReference type="Pfam" id="PF13175">
    <property type="entry name" value="AAA_15"/>
    <property type="match status" value="1"/>
</dbReference>
<feature type="domain" description="Endonuclease GajA/Old nuclease/RecF-like AAA" evidence="1">
    <location>
        <begin position="1"/>
        <end position="399"/>
    </location>
</feature>
<accession>A0A375ADR7</accession>
<dbReference type="InterPro" id="IPR041685">
    <property type="entry name" value="AAA_GajA/Old/RecF-like"/>
</dbReference>
<dbReference type="Gene3D" id="3.40.50.300">
    <property type="entry name" value="P-loop containing nucleotide triphosphate hydrolases"/>
    <property type="match status" value="1"/>
</dbReference>
<dbReference type="RefSeq" id="WP_035343717.1">
    <property type="nucleotide sequence ID" value="NZ_LT615367.1"/>
</dbReference>
<dbReference type="AlphaFoldDB" id="A0A375ADR7"/>
<dbReference type="KEGG" id="daq:DAQ1742_03436"/>
<keyword evidence="3" id="KW-1185">Reference proteome</keyword>
<name>A0A375ADR7_9GAMM</name>